<dbReference type="InterPro" id="IPR004010">
    <property type="entry name" value="Double_Cache_2"/>
</dbReference>
<keyword evidence="7 14" id="KW-0812">Transmembrane</keyword>
<comment type="subcellular location">
    <subcellularLocation>
        <location evidence="2">Cell membrane</location>
        <topology evidence="2">Multi-pass membrane protein</topology>
    </subcellularLocation>
</comment>
<dbReference type="GO" id="GO:0005524">
    <property type="term" value="F:ATP binding"/>
    <property type="evidence" value="ECO:0007669"/>
    <property type="project" value="UniProtKB-KW"/>
</dbReference>
<keyword evidence="5" id="KW-0597">Phosphoprotein</keyword>
<keyword evidence="8" id="KW-0547">Nucleotide-binding</keyword>
<dbReference type="PRINTS" id="PR00344">
    <property type="entry name" value="BCTRLSENSOR"/>
</dbReference>
<dbReference type="SMART" id="SM01049">
    <property type="entry name" value="Cache_2"/>
    <property type="match status" value="2"/>
</dbReference>
<sequence>MLSKKEIKLINFIKYTPILIVVFICLSITFLLYIDKNIVLQNDLKILQKEYLEKNKELIKDEVNKVYDYILHKKLNSEEELKKDIRNRVLEAHSVMTYIYEKYKDIETKEQIINRIKDSLRELRFNDNRGYFYIYSMDGYNILHPLLPKLENSNILDSKDEKVKEIFLNIKKELEINDEAYIDLFWEKPEDLNKEYKKITFNKIFEPYNWHIGTGEYVDDFENELKKQILDYLNSIRYSKNGYILVVDLKGTYLAHIQKAYIGLNRINLKDENGFMITKEIIKVGQIGEGFLKYVGTIKPETKLPAEKITYIRGFKDWQWAIGTGFYTHELDEQIKSKEKEFKEEYFNNLINLLIISSVLTLVFLFLSFYISKKLQKRFYKYKQQVLTHIKKDKQKDVILANQSKMASMGEMLENIAHQWRQPLSSISTISTGIKVKLEYSNVEKQEIISSMDMISTTTKYLSQTIDDFRDYFNPNKELSNFNLKNLFINVFDLVEKQLNKNEIILIKNLQDVYINGYKNELLQVIINILNNSKDQLEKNQNQNKYIFIEIKKEENRVKLFIKDNAGGIPENIIDKIFEPYFTTKFKSKGTGIGLYMSKEIIEKHMKGQIIAYNKKFVYENISYVGAVFEITLFIELEKS</sequence>
<dbReference type="SUPFAM" id="SSF47384">
    <property type="entry name" value="Homodimeric domain of signal transducing histidine kinase"/>
    <property type="match status" value="1"/>
</dbReference>
<dbReference type="InterPro" id="IPR003661">
    <property type="entry name" value="HisK_dim/P_dom"/>
</dbReference>
<dbReference type="PANTHER" id="PTHR43065">
    <property type="entry name" value="SENSOR HISTIDINE KINASE"/>
    <property type="match status" value="1"/>
</dbReference>
<evidence type="ECO:0000256" key="12">
    <source>
        <dbReference type="ARBA" id="ARBA00023012"/>
    </source>
</evidence>
<evidence type="ECO:0000256" key="4">
    <source>
        <dbReference type="ARBA" id="ARBA00022475"/>
    </source>
</evidence>
<evidence type="ECO:0000256" key="5">
    <source>
        <dbReference type="ARBA" id="ARBA00022553"/>
    </source>
</evidence>
<evidence type="ECO:0000256" key="10">
    <source>
        <dbReference type="ARBA" id="ARBA00022840"/>
    </source>
</evidence>
<evidence type="ECO:0000256" key="11">
    <source>
        <dbReference type="ARBA" id="ARBA00022989"/>
    </source>
</evidence>
<dbReference type="EMBL" id="PDJZ01000001">
    <property type="protein sequence ID" value="RXJ85809.1"/>
    <property type="molecule type" value="Genomic_DNA"/>
</dbReference>
<dbReference type="Gene3D" id="3.30.450.20">
    <property type="entry name" value="PAS domain"/>
    <property type="match status" value="2"/>
</dbReference>
<dbReference type="PANTHER" id="PTHR43065:SF10">
    <property type="entry name" value="PEROXIDE STRESS-ACTIVATED HISTIDINE KINASE MAK3"/>
    <property type="match status" value="1"/>
</dbReference>
<dbReference type="Proteomes" id="UP000290870">
    <property type="component" value="Unassembled WGS sequence"/>
</dbReference>
<evidence type="ECO:0000256" key="14">
    <source>
        <dbReference type="SAM" id="Phobius"/>
    </source>
</evidence>
<dbReference type="EC" id="2.7.13.3" evidence="3"/>
<dbReference type="InterPro" id="IPR003594">
    <property type="entry name" value="HATPase_dom"/>
</dbReference>
<keyword evidence="6" id="KW-0808">Transferase</keyword>
<feature type="domain" description="Histidine kinase" evidence="15">
    <location>
        <begin position="415"/>
        <end position="637"/>
    </location>
</feature>
<protein>
    <recommendedName>
        <fullName evidence="3">histidine kinase</fullName>
        <ecNumber evidence="3">2.7.13.3</ecNumber>
    </recommendedName>
</protein>
<reference evidence="16 17" key="1">
    <citation type="submission" date="2017-10" db="EMBL/GenBank/DDBJ databases">
        <title>Genomics of the genus Arcobacter.</title>
        <authorList>
            <person name="Perez-Cataluna A."/>
            <person name="Figueras M.J."/>
        </authorList>
    </citation>
    <scope>NUCLEOTIDE SEQUENCE [LARGE SCALE GENOMIC DNA]</scope>
    <source>
        <strain evidence="16 17">F26</strain>
    </source>
</reference>
<dbReference type="CDD" id="cd18774">
    <property type="entry name" value="PDC2_HK_sensor"/>
    <property type="match status" value="1"/>
</dbReference>
<dbReference type="InterPro" id="IPR005467">
    <property type="entry name" value="His_kinase_dom"/>
</dbReference>
<dbReference type="Gene3D" id="3.30.565.10">
    <property type="entry name" value="Histidine kinase-like ATPase, C-terminal domain"/>
    <property type="match status" value="1"/>
</dbReference>
<dbReference type="Gene3D" id="1.10.287.130">
    <property type="match status" value="1"/>
</dbReference>
<evidence type="ECO:0000259" key="15">
    <source>
        <dbReference type="PROSITE" id="PS50109"/>
    </source>
</evidence>
<keyword evidence="13 14" id="KW-0472">Membrane</keyword>
<evidence type="ECO:0000313" key="16">
    <source>
        <dbReference type="EMBL" id="RXJ85809.1"/>
    </source>
</evidence>
<name>A0A4Q0ZH72_9BACT</name>
<proteinExistence type="predicted"/>
<dbReference type="OrthoDB" id="5348736at2"/>
<evidence type="ECO:0000256" key="9">
    <source>
        <dbReference type="ARBA" id="ARBA00022777"/>
    </source>
</evidence>
<comment type="catalytic activity">
    <reaction evidence="1">
        <text>ATP + protein L-histidine = ADP + protein N-phospho-L-histidine.</text>
        <dbReference type="EC" id="2.7.13.3"/>
    </reaction>
</comment>
<dbReference type="AlphaFoldDB" id="A0A4Q0ZH72"/>
<dbReference type="InterPro" id="IPR033480">
    <property type="entry name" value="sCache_2"/>
</dbReference>
<keyword evidence="10" id="KW-0067">ATP-binding</keyword>
<feature type="transmembrane region" description="Helical" evidence="14">
    <location>
        <begin position="350"/>
        <end position="371"/>
    </location>
</feature>
<evidence type="ECO:0000256" key="7">
    <source>
        <dbReference type="ARBA" id="ARBA00022692"/>
    </source>
</evidence>
<gene>
    <name evidence="16" type="ORF">CRU90_00685</name>
</gene>
<dbReference type="PROSITE" id="PS50109">
    <property type="entry name" value="HIS_KIN"/>
    <property type="match status" value="1"/>
</dbReference>
<dbReference type="RefSeq" id="WP_128985339.1">
    <property type="nucleotide sequence ID" value="NZ_PDJZ01000001.1"/>
</dbReference>
<keyword evidence="9 16" id="KW-0418">Kinase</keyword>
<organism evidence="16 17">
    <name type="scientific">Arcobacter cloacae</name>
    <dbReference type="NCBI Taxonomy" id="1054034"/>
    <lineage>
        <taxon>Bacteria</taxon>
        <taxon>Pseudomonadati</taxon>
        <taxon>Campylobacterota</taxon>
        <taxon>Epsilonproteobacteria</taxon>
        <taxon>Campylobacterales</taxon>
        <taxon>Arcobacteraceae</taxon>
        <taxon>Arcobacter</taxon>
    </lineage>
</organism>
<dbReference type="GO" id="GO:0000155">
    <property type="term" value="F:phosphorelay sensor kinase activity"/>
    <property type="evidence" value="ECO:0007669"/>
    <property type="project" value="InterPro"/>
</dbReference>
<dbReference type="SMART" id="SM00387">
    <property type="entry name" value="HATPase_c"/>
    <property type="match status" value="1"/>
</dbReference>
<dbReference type="CDD" id="cd00075">
    <property type="entry name" value="HATPase"/>
    <property type="match status" value="1"/>
</dbReference>
<dbReference type="Pfam" id="PF08269">
    <property type="entry name" value="dCache_2"/>
    <property type="match status" value="1"/>
</dbReference>
<dbReference type="InterPro" id="IPR036890">
    <property type="entry name" value="HATPase_C_sf"/>
</dbReference>
<evidence type="ECO:0000256" key="6">
    <source>
        <dbReference type="ARBA" id="ARBA00022679"/>
    </source>
</evidence>
<feature type="transmembrane region" description="Helical" evidence="14">
    <location>
        <begin position="12"/>
        <end position="34"/>
    </location>
</feature>
<accession>A0A4Q0ZH72</accession>
<evidence type="ECO:0000256" key="13">
    <source>
        <dbReference type="ARBA" id="ARBA00023136"/>
    </source>
</evidence>
<evidence type="ECO:0000256" key="8">
    <source>
        <dbReference type="ARBA" id="ARBA00022741"/>
    </source>
</evidence>
<comment type="caution">
    <text evidence="16">The sequence shown here is derived from an EMBL/GenBank/DDBJ whole genome shotgun (WGS) entry which is preliminary data.</text>
</comment>
<dbReference type="SUPFAM" id="SSF55874">
    <property type="entry name" value="ATPase domain of HSP90 chaperone/DNA topoisomerase II/histidine kinase"/>
    <property type="match status" value="1"/>
</dbReference>
<dbReference type="Pfam" id="PF02518">
    <property type="entry name" value="HATPase_c"/>
    <property type="match status" value="1"/>
</dbReference>
<evidence type="ECO:0000313" key="17">
    <source>
        <dbReference type="Proteomes" id="UP000290870"/>
    </source>
</evidence>
<keyword evidence="4" id="KW-1003">Cell membrane</keyword>
<dbReference type="InterPro" id="IPR036097">
    <property type="entry name" value="HisK_dim/P_sf"/>
</dbReference>
<dbReference type="CDD" id="cd00082">
    <property type="entry name" value="HisKA"/>
    <property type="match status" value="1"/>
</dbReference>
<evidence type="ECO:0000256" key="2">
    <source>
        <dbReference type="ARBA" id="ARBA00004651"/>
    </source>
</evidence>
<dbReference type="InterPro" id="IPR004358">
    <property type="entry name" value="Sig_transdc_His_kin-like_C"/>
</dbReference>
<evidence type="ECO:0000256" key="1">
    <source>
        <dbReference type="ARBA" id="ARBA00000085"/>
    </source>
</evidence>
<evidence type="ECO:0000256" key="3">
    <source>
        <dbReference type="ARBA" id="ARBA00012438"/>
    </source>
</evidence>
<keyword evidence="11 14" id="KW-1133">Transmembrane helix</keyword>
<dbReference type="GO" id="GO:0005886">
    <property type="term" value="C:plasma membrane"/>
    <property type="evidence" value="ECO:0007669"/>
    <property type="project" value="UniProtKB-SubCell"/>
</dbReference>
<keyword evidence="12" id="KW-0902">Two-component regulatory system</keyword>